<dbReference type="PRINTS" id="PR00081">
    <property type="entry name" value="GDHRDH"/>
</dbReference>
<keyword evidence="5" id="KW-1185">Reference proteome</keyword>
<accession>A0A7I7NQF6</accession>
<evidence type="ECO:0000256" key="2">
    <source>
        <dbReference type="ARBA" id="ARBA00023002"/>
    </source>
</evidence>
<dbReference type="KEGG" id="mlj:MLAC_40580"/>
<dbReference type="PRINTS" id="PR00080">
    <property type="entry name" value="SDRFAMILY"/>
</dbReference>
<dbReference type="SUPFAM" id="SSF51735">
    <property type="entry name" value="NAD(P)-binding Rossmann-fold domains"/>
    <property type="match status" value="1"/>
</dbReference>
<protein>
    <recommendedName>
        <fullName evidence="6">3-alpha-hydroxysteroid dehydrogenase</fullName>
    </recommendedName>
</protein>
<reference evidence="4 5" key="1">
    <citation type="journal article" date="2019" name="Emerg. Microbes Infect.">
        <title>Comprehensive subspecies identification of 175 nontuberculous mycobacteria species based on 7547 genomic profiles.</title>
        <authorList>
            <person name="Matsumoto Y."/>
            <person name="Kinjo T."/>
            <person name="Motooka D."/>
            <person name="Nabeya D."/>
            <person name="Jung N."/>
            <person name="Uechi K."/>
            <person name="Horii T."/>
            <person name="Iida T."/>
            <person name="Fujita J."/>
            <person name="Nakamura S."/>
        </authorList>
    </citation>
    <scope>NUCLEOTIDE SEQUENCE [LARGE SCALE GENOMIC DNA]</scope>
    <source>
        <strain evidence="4 5">JCM 15657</strain>
    </source>
</reference>
<name>A0A7I7NQF6_9MYCO</name>
<proteinExistence type="inferred from homology"/>
<evidence type="ECO:0000256" key="3">
    <source>
        <dbReference type="SAM" id="MobiDB-lite"/>
    </source>
</evidence>
<dbReference type="NCBIfam" id="NF005559">
    <property type="entry name" value="PRK07231.1"/>
    <property type="match status" value="1"/>
</dbReference>
<feature type="region of interest" description="Disordered" evidence="3">
    <location>
        <begin position="140"/>
        <end position="168"/>
    </location>
</feature>
<evidence type="ECO:0008006" key="6">
    <source>
        <dbReference type="Google" id="ProtNLM"/>
    </source>
</evidence>
<evidence type="ECO:0000313" key="5">
    <source>
        <dbReference type="Proteomes" id="UP000466396"/>
    </source>
</evidence>
<dbReference type="InterPro" id="IPR002347">
    <property type="entry name" value="SDR_fam"/>
</dbReference>
<dbReference type="FunFam" id="3.40.50.720:FF:000084">
    <property type="entry name" value="Short-chain dehydrogenase reductase"/>
    <property type="match status" value="1"/>
</dbReference>
<dbReference type="EMBL" id="AP022581">
    <property type="protein sequence ID" value="BBX98764.1"/>
    <property type="molecule type" value="Genomic_DNA"/>
</dbReference>
<dbReference type="InterPro" id="IPR020904">
    <property type="entry name" value="Sc_DH/Rdtase_CS"/>
</dbReference>
<evidence type="ECO:0000256" key="1">
    <source>
        <dbReference type="ARBA" id="ARBA00006484"/>
    </source>
</evidence>
<comment type="similarity">
    <text evidence="1">Belongs to the short-chain dehydrogenases/reductases (SDR) family.</text>
</comment>
<keyword evidence="2" id="KW-0560">Oxidoreductase</keyword>
<dbReference type="GO" id="GO:0016491">
    <property type="term" value="F:oxidoreductase activity"/>
    <property type="evidence" value="ECO:0007669"/>
    <property type="project" value="UniProtKB-KW"/>
</dbReference>
<dbReference type="Pfam" id="PF13561">
    <property type="entry name" value="adh_short_C2"/>
    <property type="match status" value="1"/>
</dbReference>
<dbReference type="PROSITE" id="PS00061">
    <property type="entry name" value="ADH_SHORT"/>
    <property type="match status" value="1"/>
</dbReference>
<gene>
    <name evidence="4" type="ORF">MLAC_40580</name>
</gene>
<dbReference type="Proteomes" id="UP000466396">
    <property type="component" value="Chromosome"/>
</dbReference>
<dbReference type="PANTHER" id="PTHR43180">
    <property type="entry name" value="3-OXOACYL-(ACYL-CARRIER-PROTEIN) REDUCTASE (AFU_ORTHOLOGUE AFUA_6G11210)"/>
    <property type="match status" value="1"/>
</dbReference>
<dbReference type="PANTHER" id="PTHR43180:SF66">
    <property type="entry name" value="SHORT-CHAIN DEHYDROGENASE_REDUCTASE FAMILY PROTEIN"/>
    <property type="match status" value="1"/>
</dbReference>
<organism evidence="4 5">
    <name type="scientific">Mycobacterium lacus</name>
    <dbReference type="NCBI Taxonomy" id="169765"/>
    <lineage>
        <taxon>Bacteria</taxon>
        <taxon>Bacillati</taxon>
        <taxon>Actinomycetota</taxon>
        <taxon>Actinomycetes</taxon>
        <taxon>Mycobacteriales</taxon>
        <taxon>Mycobacteriaceae</taxon>
        <taxon>Mycobacterium</taxon>
    </lineage>
</organism>
<evidence type="ECO:0000313" key="4">
    <source>
        <dbReference type="EMBL" id="BBX98764.1"/>
    </source>
</evidence>
<dbReference type="Gene3D" id="3.40.50.720">
    <property type="entry name" value="NAD(P)-binding Rossmann-like Domain"/>
    <property type="match status" value="1"/>
</dbReference>
<dbReference type="InterPro" id="IPR036291">
    <property type="entry name" value="NAD(P)-bd_dom_sf"/>
</dbReference>
<sequence length="446" mass="48115">MPEKHISRIEDAARQGNLSIFVSGVDPGFANDLIPFALAGTCQRIEQVRCLEIADYATYDGSEVMFNVMGLAKPLDELPMLLRPGVLTMAWGTAAGLGIEHTTRLRPDLRPDWSQPALGGGSYRVEITGEPSYAVDICPTSRKGDHNHNRSWAPRAGSSTRSRRSSRRRRVLGPHSIFRWSPEWGFIDRWWPSNRKEPGFMGRVAGKVALISGGARGMGASHARLLVEEGAKVVIGDILDEEGKALADEIGAAARYVHLDVTRPDQWDAAVATATGEFGKLDVLVNNAGIVALGQLKNFDLAKWQKVIDVNLTGTFLGMRAAVEPMTAAGGGSIINVSSIEGLRGAPAVHPYVASKWAVRGLAKSAALELAPLNIRVNSIHPDFVRTPMTAKLPEDVVTIPLGRPAEPREVSTFVVFLASDESSYATGSEFVMDGGLVTDVPHKQV</sequence>
<dbReference type="AlphaFoldDB" id="A0A7I7NQF6"/>